<reference evidence="4 5" key="1">
    <citation type="submission" date="2019-07" db="EMBL/GenBank/DDBJ databases">
        <title>Genomics analysis of Aphanomyces spp. identifies a new class of oomycete effector associated with host adaptation.</title>
        <authorList>
            <person name="Gaulin E."/>
        </authorList>
    </citation>
    <scope>NUCLEOTIDE SEQUENCE [LARGE SCALE GENOMIC DNA]</scope>
    <source>
        <strain evidence="4 5">ATCC 201684</strain>
    </source>
</reference>
<protein>
    <recommendedName>
        <fullName evidence="3">Smr domain-containing protein</fullName>
    </recommendedName>
</protein>
<dbReference type="SUPFAM" id="SSF160443">
    <property type="entry name" value="SMR domain-like"/>
    <property type="match status" value="1"/>
</dbReference>
<proteinExistence type="predicted"/>
<organism evidence="4 5">
    <name type="scientific">Aphanomyces euteiches</name>
    <dbReference type="NCBI Taxonomy" id="100861"/>
    <lineage>
        <taxon>Eukaryota</taxon>
        <taxon>Sar</taxon>
        <taxon>Stramenopiles</taxon>
        <taxon>Oomycota</taxon>
        <taxon>Saprolegniomycetes</taxon>
        <taxon>Saprolegniales</taxon>
        <taxon>Verrucalvaceae</taxon>
        <taxon>Aphanomyces</taxon>
    </lineage>
</organism>
<feature type="domain" description="Smr" evidence="3">
    <location>
        <begin position="423"/>
        <end position="509"/>
    </location>
</feature>
<dbReference type="PROSITE" id="PS51375">
    <property type="entry name" value="PPR"/>
    <property type="match status" value="1"/>
</dbReference>
<dbReference type="SMART" id="SM00463">
    <property type="entry name" value="SMR"/>
    <property type="match status" value="1"/>
</dbReference>
<dbReference type="InterPro" id="IPR002625">
    <property type="entry name" value="Smr_dom"/>
</dbReference>
<dbReference type="PROSITE" id="PS50828">
    <property type="entry name" value="SMR"/>
    <property type="match status" value="1"/>
</dbReference>
<name>A0A6G0XTS8_9STRA</name>
<evidence type="ECO:0000313" key="4">
    <source>
        <dbReference type="EMBL" id="KAF0744037.1"/>
    </source>
</evidence>
<keyword evidence="5" id="KW-1185">Reference proteome</keyword>
<dbReference type="NCBIfam" id="TIGR00756">
    <property type="entry name" value="PPR"/>
    <property type="match status" value="1"/>
</dbReference>
<dbReference type="Proteomes" id="UP000481153">
    <property type="component" value="Unassembled WGS sequence"/>
</dbReference>
<comment type="caution">
    <text evidence="4">The sequence shown here is derived from an EMBL/GenBank/DDBJ whole genome shotgun (WGS) entry which is preliminary data.</text>
</comment>
<evidence type="ECO:0000256" key="1">
    <source>
        <dbReference type="ARBA" id="ARBA00022737"/>
    </source>
</evidence>
<keyword evidence="1" id="KW-0677">Repeat</keyword>
<dbReference type="Gene3D" id="1.25.40.10">
    <property type="entry name" value="Tetratricopeptide repeat domain"/>
    <property type="match status" value="2"/>
</dbReference>
<evidence type="ECO:0000313" key="5">
    <source>
        <dbReference type="Proteomes" id="UP000481153"/>
    </source>
</evidence>
<dbReference type="PANTHER" id="PTHR47447">
    <property type="entry name" value="OS03G0856100 PROTEIN"/>
    <property type="match status" value="1"/>
</dbReference>
<feature type="repeat" description="PPR" evidence="2">
    <location>
        <begin position="233"/>
        <end position="263"/>
    </location>
</feature>
<gene>
    <name evidence="4" type="ORF">Ae201684_001670</name>
</gene>
<dbReference type="PANTHER" id="PTHR47447:SF17">
    <property type="entry name" value="OS12G0638900 PROTEIN"/>
    <property type="match status" value="1"/>
</dbReference>
<dbReference type="EMBL" id="VJMJ01000012">
    <property type="protein sequence ID" value="KAF0744037.1"/>
    <property type="molecule type" value="Genomic_DNA"/>
</dbReference>
<dbReference type="VEuPathDB" id="FungiDB:AeMF1_017729"/>
<dbReference type="AlphaFoldDB" id="A0A6G0XTS8"/>
<evidence type="ECO:0000256" key="2">
    <source>
        <dbReference type="PROSITE-ProRule" id="PRU00708"/>
    </source>
</evidence>
<dbReference type="Pfam" id="PF01535">
    <property type="entry name" value="PPR"/>
    <property type="match status" value="3"/>
</dbReference>
<accession>A0A6G0XTS8</accession>
<dbReference type="InterPro" id="IPR011990">
    <property type="entry name" value="TPR-like_helical_dom_sf"/>
</dbReference>
<dbReference type="InterPro" id="IPR002885">
    <property type="entry name" value="PPR_rpt"/>
</dbReference>
<evidence type="ECO:0000259" key="3">
    <source>
        <dbReference type="PROSITE" id="PS50828"/>
    </source>
</evidence>
<sequence length="530" mass="59464">MIQRMARTSPLMMMTKTLSQTMRLKSTSSSTPSALSIIENKLQTAVKSADWKQALGTFQHFATTHPTWVQTKHANLVLKVCAAQGRPREAKKVLHIVKSLGIQGIEEPTEGESRPLDVTALEARALVCRALAENGKGGEALSKTHALVSSLDENSNLSETLPSIVYKPLLTAFKNKKDWQHTLLAMKQMQEFHVPISLQSYRTLFLALSIGRQQKKLVDVALQVLESPRFQLDVPTYTVMIKTLSATGDIEAALKVIAKMQASEAADFMSTKADINLYNAMIRTNMLASNMKESRRLLNEMQTLTHIKPNDFGFTTCMLGYLAQNTPKQVTPLFEEMKRREIAPSILTLACVLRALQELPQKKFLLPQLIDLAKQVPLEKPDFVHTLIDALDDIRQSETAQSVFQRALDQDMLGDWRRGLYSINLHSFSKGSAKHAVEYTLRTILNQPKSHRKTLEVQDLKIITGKGRRSKEYLTPVVKPQIEQLLKTHFGLRSYSPAQNPGILIVEKEHLEGWINNEEGEVVPAKNDAP</sequence>
<dbReference type="InterPro" id="IPR036063">
    <property type="entry name" value="Smr_dom_sf"/>
</dbReference>
<dbReference type="Gene3D" id="3.30.1370.110">
    <property type="match status" value="1"/>
</dbReference>